<dbReference type="RefSeq" id="WP_133321202.1">
    <property type="nucleotide sequence ID" value="NZ_SMTF01000003.1"/>
</dbReference>
<evidence type="ECO:0000256" key="4">
    <source>
        <dbReference type="ARBA" id="ARBA00023172"/>
    </source>
</evidence>
<evidence type="ECO:0000256" key="3">
    <source>
        <dbReference type="ARBA" id="ARBA00023125"/>
    </source>
</evidence>
<dbReference type="OrthoDB" id="9795573at2"/>
<feature type="domain" description="Tyr recombinase" evidence="5">
    <location>
        <begin position="237"/>
        <end position="431"/>
    </location>
</feature>
<dbReference type="InterPro" id="IPR038488">
    <property type="entry name" value="Integrase_DNA-bd_sf"/>
</dbReference>
<evidence type="ECO:0000313" key="7">
    <source>
        <dbReference type="Proteomes" id="UP000294796"/>
    </source>
</evidence>
<dbReference type="Pfam" id="PF13356">
    <property type="entry name" value="Arm-DNA-bind_3"/>
    <property type="match status" value="1"/>
</dbReference>
<evidence type="ECO:0000256" key="2">
    <source>
        <dbReference type="ARBA" id="ARBA00022908"/>
    </source>
</evidence>
<proteinExistence type="inferred from homology"/>
<evidence type="ECO:0000313" key="6">
    <source>
        <dbReference type="EMBL" id="TDK26170.1"/>
    </source>
</evidence>
<dbReference type="Proteomes" id="UP000294796">
    <property type="component" value="Unassembled WGS sequence"/>
</dbReference>
<gene>
    <name evidence="6" type="ORF">E2F46_06120</name>
</gene>
<dbReference type="GO" id="GO:0006310">
    <property type="term" value="P:DNA recombination"/>
    <property type="evidence" value="ECO:0007669"/>
    <property type="project" value="UniProtKB-KW"/>
</dbReference>
<dbReference type="InterPro" id="IPR002104">
    <property type="entry name" value="Integrase_catalytic"/>
</dbReference>
<organism evidence="6 7">
    <name type="scientific">Luteimonas aestuarii</name>
    <dbReference type="NCBI Taxonomy" id="453837"/>
    <lineage>
        <taxon>Bacteria</taxon>
        <taxon>Pseudomonadati</taxon>
        <taxon>Pseudomonadota</taxon>
        <taxon>Gammaproteobacteria</taxon>
        <taxon>Lysobacterales</taxon>
        <taxon>Lysobacteraceae</taxon>
        <taxon>Luteimonas</taxon>
    </lineage>
</organism>
<dbReference type="PANTHER" id="PTHR30629">
    <property type="entry name" value="PROPHAGE INTEGRASE"/>
    <property type="match status" value="1"/>
</dbReference>
<keyword evidence="7" id="KW-1185">Reference proteome</keyword>
<comment type="caution">
    <text evidence="6">The sequence shown here is derived from an EMBL/GenBank/DDBJ whole genome shotgun (WGS) entry which is preliminary data.</text>
</comment>
<dbReference type="InterPro" id="IPR013762">
    <property type="entry name" value="Integrase-like_cat_sf"/>
</dbReference>
<dbReference type="Gene3D" id="1.10.150.130">
    <property type="match status" value="1"/>
</dbReference>
<reference evidence="6 7" key="1">
    <citation type="submission" date="2019-03" db="EMBL/GenBank/DDBJ databases">
        <title>Luteimonas zhaokaii sp.nov., isolated from the rectal contents of Plateau pika in Yushu, Qinghai Province, China.</title>
        <authorList>
            <person name="Zhang G."/>
        </authorList>
    </citation>
    <scope>NUCLEOTIDE SEQUENCE [LARGE SCALE GENOMIC DNA]</scope>
    <source>
        <strain evidence="6 7">B9</strain>
    </source>
</reference>
<dbReference type="PANTHER" id="PTHR30629:SF2">
    <property type="entry name" value="PROPHAGE INTEGRASE INTS-RELATED"/>
    <property type="match status" value="1"/>
</dbReference>
<keyword evidence="4" id="KW-0233">DNA recombination</keyword>
<dbReference type="GO" id="GO:0003677">
    <property type="term" value="F:DNA binding"/>
    <property type="evidence" value="ECO:0007669"/>
    <property type="project" value="UniProtKB-KW"/>
</dbReference>
<keyword evidence="3" id="KW-0238">DNA-binding</keyword>
<dbReference type="PROSITE" id="PS51898">
    <property type="entry name" value="TYR_RECOMBINASE"/>
    <property type="match status" value="1"/>
</dbReference>
<protein>
    <submittedName>
        <fullName evidence="6">DUF4102 domain-containing protein</fullName>
    </submittedName>
</protein>
<dbReference type="Gene3D" id="1.10.443.10">
    <property type="entry name" value="Intergrase catalytic core"/>
    <property type="match status" value="1"/>
</dbReference>
<dbReference type="SUPFAM" id="SSF56349">
    <property type="entry name" value="DNA breaking-rejoining enzymes"/>
    <property type="match status" value="1"/>
</dbReference>
<keyword evidence="2" id="KW-0229">DNA integration</keyword>
<dbReference type="EMBL" id="SMTF01000003">
    <property type="protein sequence ID" value="TDK26170.1"/>
    <property type="molecule type" value="Genomic_DNA"/>
</dbReference>
<dbReference type="InterPro" id="IPR011010">
    <property type="entry name" value="DNA_brk_join_enz"/>
</dbReference>
<dbReference type="InterPro" id="IPR025166">
    <property type="entry name" value="Integrase_DNA_bind_dom"/>
</dbReference>
<dbReference type="InterPro" id="IPR010998">
    <property type="entry name" value="Integrase_recombinase_N"/>
</dbReference>
<comment type="similarity">
    <text evidence="1">Belongs to the 'phage' integrase family.</text>
</comment>
<evidence type="ECO:0000256" key="1">
    <source>
        <dbReference type="ARBA" id="ARBA00008857"/>
    </source>
</evidence>
<evidence type="ECO:0000259" key="5">
    <source>
        <dbReference type="PROSITE" id="PS51898"/>
    </source>
</evidence>
<dbReference type="InterPro" id="IPR050808">
    <property type="entry name" value="Phage_Integrase"/>
</dbReference>
<dbReference type="AlphaFoldDB" id="A0A4R5TY93"/>
<dbReference type="Gene3D" id="3.30.160.390">
    <property type="entry name" value="Integrase, DNA-binding domain"/>
    <property type="match status" value="1"/>
</dbReference>
<dbReference type="Pfam" id="PF00589">
    <property type="entry name" value="Phage_integrase"/>
    <property type="match status" value="1"/>
</dbReference>
<accession>A0A4R5TY93</accession>
<sequence length="451" mass="50177">MAKFVFDDAAIRDLPVPPKGIRIDYDNGPVRGMAVQTSYTGNKRFLLVYVARESGRERRMVIGEYGPAPKLSVSAARRLAKEKRALVDLGRDPWQEAKQARAAAEKRARKDAPNLGNLLAAYVEQLKTSGKASWREVDRAIKRHITPRKALAKLPADQLQIKDVMPVFHALVRDDKYREAQKLRAYLRAAYTAARGAMTNATMHAFAGFQIRENPLQDLDVSRPREAAEKAAEAAKARKWALSEEQLRAYWKRISADTTAAGALLRFHLLTGGQRVEQLARLTTADYDVDAKTITLWDTKGRRQRAHEHIVPLLPDAVKALEAMRQPRQDEAGRTVPPGPYLFTLTDGDAPAAYHVVWEAVQAVAGAMVEADEVGRLFTPGTIRKTVETRLQAAGVSREIRGYLLSHGLGGVQAKHYEAHDYLNEKRAALKKLRALFEPKGNVIKFPAKAG</sequence>
<name>A0A4R5TY93_9GAMM</name>
<dbReference type="GO" id="GO:0015074">
    <property type="term" value="P:DNA integration"/>
    <property type="evidence" value="ECO:0007669"/>
    <property type="project" value="UniProtKB-KW"/>
</dbReference>